<evidence type="ECO:0000313" key="3">
    <source>
        <dbReference type="Proteomes" id="UP000015106"/>
    </source>
</evidence>
<proteinExistence type="predicted"/>
<dbReference type="EnsemblPlants" id="TuG1812S0000614400.01.T01">
    <property type="protein sequence ID" value="TuG1812S0000614400.01.T01"/>
    <property type="gene ID" value="TuG1812S0000614400.01"/>
</dbReference>
<feature type="compositionally biased region" description="Pro residues" evidence="1">
    <location>
        <begin position="92"/>
        <end position="102"/>
    </location>
</feature>
<reference evidence="2" key="2">
    <citation type="submission" date="2022-06" db="UniProtKB">
        <authorList>
            <consortium name="EnsemblPlants"/>
        </authorList>
    </citation>
    <scope>IDENTIFICATION</scope>
</reference>
<accession>A0A8R7VFU7</accession>
<dbReference type="AlphaFoldDB" id="A0A8R7VFU7"/>
<feature type="region of interest" description="Disordered" evidence="1">
    <location>
        <begin position="1"/>
        <end position="109"/>
    </location>
</feature>
<sequence>MLSCSSPSVLASTIPAPQLPATAPPFPPGEKPSGEATATARHSSNRTTVPPRDAGLHGSGLASPRVRPQPLPGDAPPKSGEIDATPSHHHPSAPPTVVPISPPFSSKPSPVDPAACASYHRSWVASRNTSTSSVTPAPLCTPSTGYHPWFSVVFYLLFVEVEVLADQFNAVLVTK</sequence>
<dbReference type="Proteomes" id="UP000015106">
    <property type="component" value="Unassembled WGS sequence"/>
</dbReference>
<evidence type="ECO:0000313" key="2">
    <source>
        <dbReference type="EnsemblPlants" id="TuG1812S0000614400.01.T01"/>
    </source>
</evidence>
<feature type="compositionally biased region" description="Polar residues" evidence="1">
    <location>
        <begin position="1"/>
        <end position="11"/>
    </location>
</feature>
<keyword evidence="3" id="KW-1185">Reference proteome</keyword>
<name>A0A8R7VFU7_TRIUA</name>
<reference evidence="3" key="1">
    <citation type="journal article" date="2013" name="Nature">
        <title>Draft genome of the wheat A-genome progenitor Triticum urartu.</title>
        <authorList>
            <person name="Ling H.Q."/>
            <person name="Zhao S."/>
            <person name="Liu D."/>
            <person name="Wang J."/>
            <person name="Sun H."/>
            <person name="Zhang C."/>
            <person name="Fan H."/>
            <person name="Li D."/>
            <person name="Dong L."/>
            <person name="Tao Y."/>
            <person name="Gao C."/>
            <person name="Wu H."/>
            <person name="Li Y."/>
            <person name="Cui Y."/>
            <person name="Guo X."/>
            <person name="Zheng S."/>
            <person name="Wang B."/>
            <person name="Yu K."/>
            <person name="Liang Q."/>
            <person name="Yang W."/>
            <person name="Lou X."/>
            <person name="Chen J."/>
            <person name="Feng M."/>
            <person name="Jian J."/>
            <person name="Zhang X."/>
            <person name="Luo G."/>
            <person name="Jiang Y."/>
            <person name="Liu J."/>
            <person name="Wang Z."/>
            <person name="Sha Y."/>
            <person name="Zhang B."/>
            <person name="Wu H."/>
            <person name="Tang D."/>
            <person name="Shen Q."/>
            <person name="Xue P."/>
            <person name="Zou S."/>
            <person name="Wang X."/>
            <person name="Liu X."/>
            <person name="Wang F."/>
            <person name="Yang Y."/>
            <person name="An X."/>
            <person name="Dong Z."/>
            <person name="Zhang K."/>
            <person name="Zhang X."/>
            <person name="Luo M.C."/>
            <person name="Dvorak J."/>
            <person name="Tong Y."/>
            <person name="Wang J."/>
            <person name="Yang H."/>
            <person name="Li Z."/>
            <person name="Wang D."/>
            <person name="Zhang A."/>
            <person name="Wang J."/>
        </authorList>
    </citation>
    <scope>NUCLEOTIDE SEQUENCE</scope>
    <source>
        <strain evidence="3">cv. G1812</strain>
    </source>
</reference>
<organism evidence="2 3">
    <name type="scientific">Triticum urartu</name>
    <name type="common">Red wild einkorn</name>
    <name type="synonym">Crithodium urartu</name>
    <dbReference type="NCBI Taxonomy" id="4572"/>
    <lineage>
        <taxon>Eukaryota</taxon>
        <taxon>Viridiplantae</taxon>
        <taxon>Streptophyta</taxon>
        <taxon>Embryophyta</taxon>
        <taxon>Tracheophyta</taxon>
        <taxon>Spermatophyta</taxon>
        <taxon>Magnoliopsida</taxon>
        <taxon>Liliopsida</taxon>
        <taxon>Poales</taxon>
        <taxon>Poaceae</taxon>
        <taxon>BOP clade</taxon>
        <taxon>Pooideae</taxon>
        <taxon>Triticodae</taxon>
        <taxon>Triticeae</taxon>
        <taxon>Triticinae</taxon>
        <taxon>Triticum</taxon>
    </lineage>
</organism>
<evidence type="ECO:0000256" key="1">
    <source>
        <dbReference type="SAM" id="MobiDB-lite"/>
    </source>
</evidence>
<dbReference type="Gramene" id="TuG1812S0000614400.01.T01">
    <property type="protein sequence ID" value="TuG1812S0000614400.01.T01"/>
    <property type="gene ID" value="TuG1812S0000614400.01"/>
</dbReference>
<protein>
    <submittedName>
        <fullName evidence="2">Uncharacterized protein</fullName>
    </submittedName>
</protein>